<keyword evidence="5 10" id="KW-0276">Fatty acid metabolism</keyword>
<keyword evidence="3 10" id="KW-0808">Transferase</keyword>
<dbReference type="KEGG" id="tut:107365107"/>
<dbReference type="EC" id="2.3.1.199" evidence="10"/>
<dbReference type="GO" id="GO:0019367">
    <property type="term" value="P:fatty acid elongation, saturated fatty acid"/>
    <property type="evidence" value="ECO:0007669"/>
    <property type="project" value="TreeGrafter"/>
</dbReference>
<evidence type="ECO:0000256" key="6">
    <source>
        <dbReference type="ARBA" id="ARBA00022989"/>
    </source>
</evidence>
<comment type="catalytic activity">
    <reaction evidence="10">
        <text>a very-long-chain acyl-CoA + malonyl-CoA + H(+) = a very-long-chain 3-oxoacyl-CoA + CO2 + CoA</text>
        <dbReference type="Rhea" id="RHEA:32727"/>
        <dbReference type="ChEBI" id="CHEBI:15378"/>
        <dbReference type="ChEBI" id="CHEBI:16526"/>
        <dbReference type="ChEBI" id="CHEBI:57287"/>
        <dbReference type="ChEBI" id="CHEBI:57384"/>
        <dbReference type="ChEBI" id="CHEBI:90725"/>
        <dbReference type="ChEBI" id="CHEBI:90736"/>
        <dbReference type="EC" id="2.3.1.199"/>
    </reaction>
</comment>
<evidence type="ECO:0000256" key="5">
    <source>
        <dbReference type="ARBA" id="ARBA00022832"/>
    </source>
</evidence>
<feature type="transmembrane region" description="Helical" evidence="10">
    <location>
        <begin position="153"/>
        <end position="171"/>
    </location>
</feature>
<keyword evidence="4 10" id="KW-0812">Transmembrane</keyword>
<keyword evidence="8 10" id="KW-0472">Membrane</keyword>
<dbReference type="HOGENOM" id="CLU_048483_1_1_1"/>
<dbReference type="OMA" id="MQANWSK"/>
<feature type="transmembrane region" description="Helical" evidence="10">
    <location>
        <begin position="251"/>
        <end position="270"/>
    </location>
</feature>
<keyword evidence="6 10" id="KW-1133">Transmembrane helix</keyword>
<evidence type="ECO:0000256" key="3">
    <source>
        <dbReference type="ARBA" id="ARBA00022679"/>
    </source>
</evidence>
<feature type="transmembrane region" description="Helical" evidence="10">
    <location>
        <begin position="208"/>
        <end position="231"/>
    </location>
</feature>
<dbReference type="PANTHER" id="PTHR11157">
    <property type="entry name" value="FATTY ACID ACYL TRANSFERASE-RELATED"/>
    <property type="match status" value="1"/>
</dbReference>
<dbReference type="GO" id="GO:0042761">
    <property type="term" value="P:very long-chain fatty acid biosynthetic process"/>
    <property type="evidence" value="ECO:0007669"/>
    <property type="project" value="TreeGrafter"/>
</dbReference>
<dbReference type="EnsemblMetazoa" id="tetur14g02870.1">
    <property type="protein sequence ID" value="tetur14g02870.1"/>
    <property type="gene ID" value="tetur14g02870"/>
</dbReference>
<reference evidence="12" key="1">
    <citation type="submission" date="2011-08" db="EMBL/GenBank/DDBJ databases">
        <authorList>
            <person name="Rombauts S."/>
        </authorList>
    </citation>
    <scope>NUCLEOTIDE SEQUENCE</scope>
    <source>
        <strain evidence="12">London</strain>
    </source>
</reference>
<reference evidence="11" key="2">
    <citation type="submission" date="2015-06" db="UniProtKB">
        <authorList>
            <consortium name="EnsemblMetazoa"/>
        </authorList>
    </citation>
    <scope>IDENTIFICATION</scope>
</reference>
<evidence type="ECO:0000256" key="7">
    <source>
        <dbReference type="ARBA" id="ARBA00023098"/>
    </source>
</evidence>
<dbReference type="Pfam" id="PF01151">
    <property type="entry name" value="ELO"/>
    <property type="match status" value="1"/>
</dbReference>
<evidence type="ECO:0000256" key="2">
    <source>
        <dbReference type="ARBA" id="ARBA00022516"/>
    </source>
</evidence>
<comment type="similarity">
    <text evidence="10">Belongs to the ELO family.</text>
</comment>
<keyword evidence="12" id="KW-1185">Reference proteome</keyword>
<evidence type="ECO:0000256" key="1">
    <source>
        <dbReference type="ARBA" id="ARBA00004141"/>
    </source>
</evidence>
<dbReference type="GO" id="GO:0005789">
    <property type="term" value="C:endoplasmic reticulum membrane"/>
    <property type="evidence" value="ECO:0007669"/>
    <property type="project" value="TreeGrafter"/>
</dbReference>
<dbReference type="PROSITE" id="PS01188">
    <property type="entry name" value="ELO"/>
    <property type="match status" value="1"/>
</dbReference>
<dbReference type="STRING" id="32264.T1KLL5"/>
<accession>T1KLL5</accession>
<name>T1KLL5_TETUR</name>
<protein>
    <recommendedName>
        <fullName evidence="10">Elongation of very long chain fatty acids protein</fullName>
        <ecNumber evidence="10">2.3.1.199</ecNumber>
    </recommendedName>
    <alternativeName>
        <fullName evidence="10">Very-long-chain 3-oxoacyl-CoA synthase</fullName>
    </alternativeName>
</protein>
<dbReference type="GO" id="GO:0034625">
    <property type="term" value="P:fatty acid elongation, monounsaturated fatty acid"/>
    <property type="evidence" value="ECO:0007669"/>
    <property type="project" value="TreeGrafter"/>
</dbReference>
<feature type="transmembrane region" description="Helical" evidence="10">
    <location>
        <begin position="177"/>
        <end position="196"/>
    </location>
</feature>
<feature type="transmembrane region" description="Helical" evidence="10">
    <location>
        <begin position="46"/>
        <end position="64"/>
    </location>
</feature>
<evidence type="ECO:0000256" key="4">
    <source>
        <dbReference type="ARBA" id="ARBA00022692"/>
    </source>
</evidence>
<dbReference type="eggNOG" id="KOG3072">
    <property type="taxonomic scope" value="Eukaryota"/>
</dbReference>
<dbReference type="OrthoDB" id="10259681at2759"/>
<keyword evidence="9 10" id="KW-0275">Fatty acid biosynthesis</keyword>
<feature type="transmembrane region" description="Helical" evidence="10">
    <location>
        <begin position="76"/>
        <end position="95"/>
    </location>
</feature>
<keyword evidence="2 10" id="KW-0444">Lipid biosynthesis</keyword>
<evidence type="ECO:0000256" key="8">
    <source>
        <dbReference type="ARBA" id="ARBA00023136"/>
    </source>
</evidence>
<dbReference type="AlphaFoldDB" id="T1KLL5"/>
<dbReference type="Proteomes" id="UP000015104">
    <property type="component" value="Unassembled WGS sequence"/>
</dbReference>
<evidence type="ECO:0000256" key="9">
    <source>
        <dbReference type="ARBA" id="ARBA00023160"/>
    </source>
</evidence>
<proteinExistence type="inferred from homology"/>
<organism evidence="11 12">
    <name type="scientific">Tetranychus urticae</name>
    <name type="common">Two-spotted spider mite</name>
    <dbReference type="NCBI Taxonomy" id="32264"/>
    <lineage>
        <taxon>Eukaryota</taxon>
        <taxon>Metazoa</taxon>
        <taxon>Ecdysozoa</taxon>
        <taxon>Arthropoda</taxon>
        <taxon>Chelicerata</taxon>
        <taxon>Arachnida</taxon>
        <taxon>Acari</taxon>
        <taxon>Acariformes</taxon>
        <taxon>Trombidiformes</taxon>
        <taxon>Prostigmata</taxon>
        <taxon>Eleutherengona</taxon>
        <taxon>Raphignathae</taxon>
        <taxon>Tetranychoidea</taxon>
        <taxon>Tetranychidae</taxon>
        <taxon>Tetranychus</taxon>
    </lineage>
</organism>
<evidence type="ECO:0000256" key="10">
    <source>
        <dbReference type="RuleBase" id="RU361115"/>
    </source>
</evidence>
<dbReference type="GO" id="GO:0030148">
    <property type="term" value="P:sphingolipid biosynthetic process"/>
    <property type="evidence" value="ECO:0007669"/>
    <property type="project" value="TreeGrafter"/>
</dbReference>
<dbReference type="PANTHER" id="PTHR11157:SF17">
    <property type="entry name" value="ELONGATION OF VERY LONG CHAIN FATTY ACIDS PROTEIN 6"/>
    <property type="match status" value="1"/>
</dbReference>
<sequence>METVSSQPTIQQSSHLSPNYSYIFQFEQSFEYQKKREWMQEHWHEAFYYVAVYMLLVFGGQAYMANRQPFKLRRILTLWNTMLATFSIIGTLRFLPEMFHVFNNFGFYHTVCNPSYIEITRVSGFWTWMFTLSKVPELGDTIFIVLRKQNLIFLHWYHHITVLLFTWYSYGQHISPARWYVGMNYMVHSIMYSYYAARALGFRVPKKLAMLITVSQIIQMIVGGFVTYYGYAKAQQGIFCQIPEGTAKLGLIMYGSYFILFANFFVNAYTKPKGTSATSSCIESKSKAKTQ</sequence>
<dbReference type="GO" id="GO:0034626">
    <property type="term" value="P:fatty acid elongation, polyunsaturated fatty acid"/>
    <property type="evidence" value="ECO:0007669"/>
    <property type="project" value="TreeGrafter"/>
</dbReference>
<evidence type="ECO:0000313" key="12">
    <source>
        <dbReference type="Proteomes" id="UP000015104"/>
    </source>
</evidence>
<dbReference type="EMBL" id="CAEY01000211">
    <property type="status" value="NOT_ANNOTATED_CDS"/>
    <property type="molecule type" value="Genomic_DNA"/>
</dbReference>
<evidence type="ECO:0000313" key="11">
    <source>
        <dbReference type="EnsemblMetazoa" id="tetur14g02870.1"/>
    </source>
</evidence>
<gene>
    <name evidence="11" type="primary">107365107</name>
</gene>
<comment type="subcellular location">
    <subcellularLocation>
        <location evidence="1">Membrane</location>
        <topology evidence="1">Multi-pass membrane protein</topology>
    </subcellularLocation>
</comment>
<dbReference type="InterPro" id="IPR002076">
    <property type="entry name" value="ELO_fam"/>
</dbReference>
<dbReference type="GO" id="GO:0009922">
    <property type="term" value="F:fatty acid elongase activity"/>
    <property type="evidence" value="ECO:0007669"/>
    <property type="project" value="UniProtKB-EC"/>
</dbReference>
<keyword evidence="7 10" id="KW-0443">Lipid metabolism</keyword>
<dbReference type="InterPro" id="IPR030457">
    <property type="entry name" value="ELO_CS"/>
</dbReference>